<protein>
    <submittedName>
        <fullName evidence="2">Hemerythrin domain-containing protein</fullName>
    </submittedName>
</protein>
<reference evidence="3" key="1">
    <citation type="journal article" date="2021" name="Curr. Microbiol.">
        <title>Complete genome of nocamycin-producing strain Saccharothrix syringae NRRL B-16468 reveals the biosynthetic potential for secondary metabolites.</title>
        <authorList>
            <person name="Mo X."/>
            <person name="Yang S."/>
        </authorList>
    </citation>
    <scope>NUCLEOTIDE SEQUENCE [LARGE SCALE GENOMIC DNA]</scope>
    <source>
        <strain evidence="3">ATCC 51364 / DSM 43886 / JCM 6844 / KCTC 9398 / NBRC 14523 / NRRL B-16468 / INA 2240</strain>
    </source>
</reference>
<keyword evidence="3" id="KW-1185">Reference proteome</keyword>
<dbReference type="OrthoDB" id="8225825at2"/>
<dbReference type="Gene3D" id="1.20.120.520">
    <property type="entry name" value="nmb1532 protein domain like"/>
    <property type="match status" value="1"/>
</dbReference>
<evidence type="ECO:0000313" key="3">
    <source>
        <dbReference type="Proteomes" id="UP000325787"/>
    </source>
</evidence>
<dbReference type="Pfam" id="PF01814">
    <property type="entry name" value="Hemerythrin"/>
    <property type="match status" value="1"/>
</dbReference>
<name>A0A5Q0HDS6_SACSY</name>
<evidence type="ECO:0000259" key="1">
    <source>
        <dbReference type="Pfam" id="PF01814"/>
    </source>
</evidence>
<sequence>MAFGNQLVRVHVALREQLAELRDHLDDHLTGHLTGEHRPLPDLRAHCLSFCAAVTRHHTAEDDGAFPVLAREHPELRAVLEELARDHRVVSDALRALAERIGSPGGDEASARAARTEVDTVAALLETHFTYEERKIADALTGLAGRLGAVDAELVARAVEVPGR</sequence>
<dbReference type="EMBL" id="CP034550">
    <property type="protein sequence ID" value="QFZ24436.1"/>
    <property type="molecule type" value="Genomic_DNA"/>
</dbReference>
<feature type="domain" description="Hemerythrin-like" evidence="1">
    <location>
        <begin position="6"/>
        <end position="139"/>
    </location>
</feature>
<proteinExistence type="predicted"/>
<dbReference type="KEGG" id="ssyi:EKG83_23100"/>
<organism evidence="2 3">
    <name type="scientific">Saccharothrix syringae</name>
    <name type="common">Nocardiopsis syringae</name>
    <dbReference type="NCBI Taxonomy" id="103733"/>
    <lineage>
        <taxon>Bacteria</taxon>
        <taxon>Bacillati</taxon>
        <taxon>Actinomycetota</taxon>
        <taxon>Actinomycetes</taxon>
        <taxon>Pseudonocardiales</taxon>
        <taxon>Pseudonocardiaceae</taxon>
        <taxon>Saccharothrix</taxon>
    </lineage>
</organism>
<accession>A0A5Q0HDS6</accession>
<dbReference type="Proteomes" id="UP000325787">
    <property type="component" value="Chromosome"/>
</dbReference>
<dbReference type="InterPro" id="IPR012312">
    <property type="entry name" value="Hemerythrin-like"/>
</dbReference>
<gene>
    <name evidence="2" type="ORF">EKG83_23100</name>
</gene>
<dbReference type="AlphaFoldDB" id="A0A5Q0HDS6"/>
<evidence type="ECO:0000313" key="2">
    <source>
        <dbReference type="EMBL" id="QFZ24436.1"/>
    </source>
</evidence>